<name>A0A1I8JRG2_9PLAT</name>
<evidence type="ECO:0000313" key="10">
    <source>
        <dbReference type="Proteomes" id="UP000095280"/>
    </source>
</evidence>
<reference evidence="11" key="1">
    <citation type="submission" date="2016-11" db="UniProtKB">
        <authorList>
            <consortium name="WormBaseParasite"/>
        </authorList>
    </citation>
    <scope>IDENTIFICATION</scope>
</reference>
<dbReference type="InterPro" id="IPR013499">
    <property type="entry name" value="TopoI_euk"/>
</dbReference>
<evidence type="ECO:0000313" key="11">
    <source>
        <dbReference type="WBParaSite" id="snap_masked-unitig_40804-processed-gene-0.0-mRNA-1"/>
    </source>
</evidence>
<dbReference type="Pfam" id="PF01028">
    <property type="entry name" value="Topoisom_I"/>
    <property type="match status" value="1"/>
</dbReference>
<evidence type="ECO:0000256" key="6">
    <source>
        <dbReference type="ARBA" id="ARBA00023235"/>
    </source>
</evidence>
<dbReference type="SUPFAM" id="SSF56349">
    <property type="entry name" value="DNA breaking-rejoining enzymes"/>
    <property type="match status" value="1"/>
</dbReference>
<dbReference type="PANTHER" id="PTHR10290:SF3">
    <property type="entry name" value="DNA TOPOISOMERASE 1"/>
    <property type="match status" value="1"/>
</dbReference>
<dbReference type="PRINTS" id="PR00416">
    <property type="entry name" value="EUTPISMRASEI"/>
</dbReference>
<evidence type="ECO:0000256" key="4">
    <source>
        <dbReference type="ARBA" id="ARBA00023029"/>
    </source>
</evidence>
<feature type="compositionally biased region" description="Basic and acidic residues" evidence="8">
    <location>
        <begin position="29"/>
        <end position="51"/>
    </location>
</feature>
<accession>A0A1I8JRG2</accession>
<dbReference type="InterPro" id="IPR014711">
    <property type="entry name" value="TopoI_cat_a-hlx-sub_euk"/>
</dbReference>
<dbReference type="GO" id="GO:0005694">
    <property type="term" value="C:chromosome"/>
    <property type="evidence" value="ECO:0007669"/>
    <property type="project" value="InterPro"/>
</dbReference>
<dbReference type="Proteomes" id="UP000095280">
    <property type="component" value="Unplaced"/>
</dbReference>
<comment type="similarity">
    <text evidence="2">Belongs to the type IB topoisomerase family.</text>
</comment>
<evidence type="ECO:0000256" key="8">
    <source>
        <dbReference type="SAM" id="MobiDB-lite"/>
    </source>
</evidence>
<dbReference type="PANTHER" id="PTHR10290">
    <property type="entry name" value="DNA TOPOISOMERASE I"/>
    <property type="match status" value="1"/>
</dbReference>
<dbReference type="GO" id="GO:0007059">
    <property type="term" value="P:chromosome segregation"/>
    <property type="evidence" value="ECO:0007669"/>
    <property type="project" value="TreeGrafter"/>
</dbReference>
<dbReference type="Gene3D" id="3.90.15.10">
    <property type="entry name" value="Topoisomerase I, Chain A, domain 3"/>
    <property type="match status" value="1"/>
</dbReference>
<sequence>MSHASRKRIKSLAKCNFTEIHEFYKRQAAGEKRIELKGGEAEAQRDKRESDADMEISVLPPPPIAQELRPLPLWTVTGNESATSRSNRPACSAGRGSHPKMAQAETPGPTGGRPSSTVAKIRPCRNRRQVTNGRRSVTTTHHVRDKIRSQYRADFKSKRCDSDSDRVALYLFDKLGAQLLGNENDDDDGRHGGLTASLRYEHINTAQAAPGARPIRRRIDFLGKDSIRYNNAVAVEKRGDDLFDRLNTSILNATPEGADGRPNSQVFRTYNASKTLEDQLEKLTNPDERWPPSILATNRANREVAILCKPSARAAQDFEKSMENLSEEAGAIKRPP</sequence>
<evidence type="ECO:0000259" key="9">
    <source>
        <dbReference type="SMART" id="SM00435"/>
    </source>
</evidence>
<evidence type="ECO:0000256" key="5">
    <source>
        <dbReference type="ARBA" id="ARBA00023125"/>
    </source>
</evidence>
<evidence type="ECO:0000256" key="7">
    <source>
        <dbReference type="PROSITE-ProRule" id="PRU01382"/>
    </source>
</evidence>
<dbReference type="InterPro" id="IPR013500">
    <property type="entry name" value="TopoI_cat_euk"/>
</dbReference>
<dbReference type="GO" id="GO:0003677">
    <property type="term" value="F:DNA binding"/>
    <property type="evidence" value="ECO:0007669"/>
    <property type="project" value="UniProtKB-UniRule"/>
</dbReference>
<dbReference type="InterPro" id="IPR051062">
    <property type="entry name" value="Topoisomerase_IB"/>
</dbReference>
<feature type="region of interest" description="Disordered" evidence="8">
    <location>
        <begin position="29"/>
        <end position="64"/>
    </location>
</feature>
<organism evidence="10 11">
    <name type="scientific">Macrostomum lignano</name>
    <dbReference type="NCBI Taxonomy" id="282301"/>
    <lineage>
        <taxon>Eukaryota</taxon>
        <taxon>Metazoa</taxon>
        <taxon>Spiralia</taxon>
        <taxon>Lophotrochozoa</taxon>
        <taxon>Platyhelminthes</taxon>
        <taxon>Rhabditophora</taxon>
        <taxon>Macrostomorpha</taxon>
        <taxon>Macrostomida</taxon>
        <taxon>Macrostomidae</taxon>
        <taxon>Macrostomum</taxon>
    </lineage>
</organism>
<feature type="region of interest" description="Disordered" evidence="8">
    <location>
        <begin position="77"/>
        <end position="123"/>
    </location>
</feature>
<proteinExistence type="inferred from homology"/>
<dbReference type="InterPro" id="IPR011010">
    <property type="entry name" value="DNA_brk_join_enz"/>
</dbReference>
<dbReference type="PROSITE" id="PS52038">
    <property type="entry name" value="TOPO_IB_2"/>
    <property type="match status" value="1"/>
</dbReference>
<comment type="caution">
    <text evidence="7">Lacks conserved residue(s) required for the propagation of feature annotation.</text>
</comment>
<dbReference type="InterPro" id="IPR001631">
    <property type="entry name" value="TopoI"/>
</dbReference>
<evidence type="ECO:0000256" key="3">
    <source>
        <dbReference type="ARBA" id="ARBA00012891"/>
    </source>
</evidence>
<feature type="domain" description="DNA topoisomerase I eukaryotic-type" evidence="9">
    <location>
        <begin position="94"/>
        <end position="333"/>
    </location>
</feature>
<evidence type="ECO:0000256" key="2">
    <source>
        <dbReference type="ARBA" id="ARBA00006645"/>
    </source>
</evidence>
<dbReference type="SMART" id="SM00435">
    <property type="entry name" value="TOPEUc"/>
    <property type="match status" value="1"/>
</dbReference>
<keyword evidence="6" id="KW-0413">Isomerase</keyword>
<keyword evidence="4" id="KW-0799">Topoisomerase</keyword>
<keyword evidence="5 7" id="KW-0238">DNA-binding</keyword>
<dbReference type="GO" id="GO:0005730">
    <property type="term" value="C:nucleolus"/>
    <property type="evidence" value="ECO:0007669"/>
    <property type="project" value="TreeGrafter"/>
</dbReference>
<evidence type="ECO:0000256" key="1">
    <source>
        <dbReference type="ARBA" id="ARBA00000213"/>
    </source>
</evidence>
<dbReference type="AlphaFoldDB" id="A0A1I8JRG2"/>
<dbReference type="GO" id="GO:0006265">
    <property type="term" value="P:DNA topological change"/>
    <property type="evidence" value="ECO:0007669"/>
    <property type="project" value="InterPro"/>
</dbReference>
<feature type="compositionally biased region" description="Polar residues" evidence="8">
    <location>
        <begin position="77"/>
        <end position="89"/>
    </location>
</feature>
<dbReference type="EC" id="5.6.2.1" evidence="3"/>
<comment type="catalytic activity">
    <reaction evidence="1">
        <text>ATP-independent breakage of single-stranded DNA, followed by passage and rejoining.</text>
        <dbReference type="EC" id="5.6.2.1"/>
    </reaction>
</comment>
<dbReference type="WBParaSite" id="snap_masked-unitig_40804-processed-gene-0.0-mRNA-1">
    <property type="protein sequence ID" value="snap_masked-unitig_40804-processed-gene-0.0-mRNA-1"/>
    <property type="gene ID" value="snap_masked-unitig_40804-processed-gene-0.0"/>
</dbReference>
<dbReference type="GO" id="GO:0003917">
    <property type="term" value="F:DNA topoisomerase type I (single strand cut, ATP-independent) activity"/>
    <property type="evidence" value="ECO:0007669"/>
    <property type="project" value="UniProtKB-EC"/>
</dbReference>
<protein>
    <recommendedName>
        <fullName evidence="3">DNA topoisomerase</fullName>
        <ecNumber evidence="3">5.6.2.1</ecNumber>
    </recommendedName>
</protein>
<dbReference type="GO" id="GO:0006260">
    <property type="term" value="P:DNA replication"/>
    <property type="evidence" value="ECO:0007669"/>
    <property type="project" value="TreeGrafter"/>
</dbReference>
<keyword evidence="10" id="KW-1185">Reference proteome</keyword>